<dbReference type="PANTHER" id="PTHR47424">
    <property type="entry name" value="REGULATORY PROTEIN GAL4"/>
    <property type="match status" value="1"/>
</dbReference>
<evidence type="ECO:0000313" key="6">
    <source>
        <dbReference type="EMBL" id="KAK9422449.1"/>
    </source>
</evidence>
<dbReference type="Pfam" id="PF04082">
    <property type="entry name" value="Fungal_trans"/>
    <property type="match status" value="1"/>
</dbReference>
<dbReference type="InterPro" id="IPR007219">
    <property type="entry name" value="XnlR_reg_dom"/>
</dbReference>
<dbReference type="InterPro" id="IPR051127">
    <property type="entry name" value="Fungal_SecMet_Regulators"/>
</dbReference>
<gene>
    <name evidence="6" type="ORF">SUNI508_04805</name>
</gene>
<dbReference type="CDD" id="cd12148">
    <property type="entry name" value="fungal_TF_MHR"/>
    <property type="match status" value="1"/>
</dbReference>
<evidence type="ECO:0000259" key="5">
    <source>
        <dbReference type="SMART" id="SM00906"/>
    </source>
</evidence>
<evidence type="ECO:0000313" key="7">
    <source>
        <dbReference type="Proteomes" id="UP001408356"/>
    </source>
</evidence>
<name>A0ABR2V6C8_9PEZI</name>
<dbReference type="PANTHER" id="PTHR47424:SF12">
    <property type="entry name" value="TRANSCRIPTION FACTOR ASQA"/>
    <property type="match status" value="1"/>
</dbReference>
<evidence type="ECO:0000256" key="4">
    <source>
        <dbReference type="SAM" id="MobiDB-lite"/>
    </source>
</evidence>
<feature type="compositionally biased region" description="Basic and acidic residues" evidence="4">
    <location>
        <begin position="39"/>
        <end position="48"/>
    </location>
</feature>
<proteinExistence type="predicted"/>
<keyword evidence="1" id="KW-0805">Transcription regulation</keyword>
<evidence type="ECO:0000256" key="3">
    <source>
        <dbReference type="ARBA" id="ARBA00023242"/>
    </source>
</evidence>
<feature type="region of interest" description="Disordered" evidence="4">
    <location>
        <begin position="39"/>
        <end position="68"/>
    </location>
</feature>
<dbReference type="Proteomes" id="UP001408356">
    <property type="component" value="Unassembled WGS sequence"/>
</dbReference>
<feature type="domain" description="Xylanolytic transcriptional activator regulatory" evidence="5">
    <location>
        <begin position="272"/>
        <end position="344"/>
    </location>
</feature>
<organism evidence="6 7">
    <name type="scientific">Seiridium unicorne</name>
    <dbReference type="NCBI Taxonomy" id="138068"/>
    <lineage>
        <taxon>Eukaryota</taxon>
        <taxon>Fungi</taxon>
        <taxon>Dikarya</taxon>
        <taxon>Ascomycota</taxon>
        <taxon>Pezizomycotina</taxon>
        <taxon>Sordariomycetes</taxon>
        <taxon>Xylariomycetidae</taxon>
        <taxon>Amphisphaeriales</taxon>
        <taxon>Sporocadaceae</taxon>
        <taxon>Seiridium</taxon>
    </lineage>
</organism>
<dbReference type="EMBL" id="JARVKF010000113">
    <property type="protein sequence ID" value="KAK9422449.1"/>
    <property type="molecule type" value="Genomic_DNA"/>
</dbReference>
<keyword evidence="2" id="KW-0804">Transcription</keyword>
<reference evidence="6 7" key="1">
    <citation type="journal article" date="2024" name="J. Plant Pathol.">
        <title>Sequence and assembly of the genome of Seiridium unicorne, isolate CBS 538.82, causal agent of cypress canker disease.</title>
        <authorList>
            <person name="Scali E."/>
            <person name="Rocca G.D."/>
            <person name="Danti R."/>
            <person name="Garbelotto M."/>
            <person name="Barberini S."/>
            <person name="Baroncelli R."/>
            <person name="Emiliani G."/>
        </authorList>
    </citation>
    <scope>NUCLEOTIDE SEQUENCE [LARGE SCALE GENOMIC DNA]</scope>
    <source>
        <strain evidence="6 7">BM-138-508</strain>
    </source>
</reference>
<keyword evidence="3" id="KW-0539">Nucleus</keyword>
<dbReference type="SMART" id="SM00906">
    <property type="entry name" value="Fungal_trans"/>
    <property type="match status" value="1"/>
</dbReference>
<sequence>MERLKKRIEDLETEIGNVKSKSKAEVEAQKLQTVPHDDAFASDSRHTEPAVAGKRSGDGIHISTGRSTQKTWFGPSSLFDFMGRMNAFLGTALEQARQPNRMLPDSASQLLDVPAHANEIDQGRERRPVAIQSEVDARSDFLTPTQEEYFLGLFWQSYHPIYPILDETEFKEHYQSLWLTSNTGRKPSALVDIVLALCMQHGMALLPNVGRAASPASRANVDTDDATIAGRWYYRRCQTLLTSELETPTISTLQCHILCSLYLHCASFHNMADNACGIASRTAYMLGLHLEPSLGMPLREREMRKRLWWTLYTLESKTSMKLGRPFLLYGFNTTCSFPDDRHEVASLSGSSFAPIGSNATWLTWTNCNTKLVLAARVTHVAFHDQEPSTSTAATNTEVTTINDDRITEAHAEFLTSHMSKLEQWAQSVPEALRIKRQNTTGPFSTDCAPLTIEQFEPIWLQRQRFLLELEYHNLCANLYRPFISFLKPTGPTPVADSIAIKCADHAIALSQTMHQVVSTTSILAGWHEAFQWQWNAAMTLIGFMLAYPQDNMIHAARSAIELSIFVFDTFGHSFATAASAANIVRELSVIVDLRAEQANHNVQMIMKETNVIQVEQVSANKTTQMTSIETTDVMTSASHAAAGPQQTMEGFEGADDGTATALQGILAQSIDSMLGMETYNSFGSDLEAYMSNMNGSTSNPWPFQ</sequence>
<evidence type="ECO:0000256" key="1">
    <source>
        <dbReference type="ARBA" id="ARBA00023015"/>
    </source>
</evidence>
<evidence type="ECO:0000256" key="2">
    <source>
        <dbReference type="ARBA" id="ARBA00023163"/>
    </source>
</evidence>
<accession>A0ABR2V6C8</accession>
<comment type="caution">
    <text evidence="6">The sequence shown here is derived from an EMBL/GenBank/DDBJ whole genome shotgun (WGS) entry which is preliminary data.</text>
</comment>
<protein>
    <recommendedName>
        <fullName evidence="5">Xylanolytic transcriptional activator regulatory domain-containing protein</fullName>
    </recommendedName>
</protein>
<keyword evidence="7" id="KW-1185">Reference proteome</keyword>